<comment type="caution">
    <text evidence="3">The sequence shown here is derived from an EMBL/GenBank/DDBJ whole genome shotgun (WGS) entry which is preliminary data.</text>
</comment>
<proteinExistence type="predicted"/>
<dbReference type="EMBL" id="JBHTCG010000017">
    <property type="protein sequence ID" value="MFC7385298.1"/>
    <property type="molecule type" value="Genomic_DNA"/>
</dbReference>
<evidence type="ECO:0000256" key="1">
    <source>
        <dbReference type="SAM" id="MobiDB-lite"/>
    </source>
</evidence>
<dbReference type="Proteomes" id="UP001596496">
    <property type="component" value="Unassembled WGS sequence"/>
</dbReference>
<evidence type="ECO:0000259" key="2">
    <source>
        <dbReference type="SMART" id="SM00471"/>
    </source>
</evidence>
<gene>
    <name evidence="3" type="ORF">ACFQSB_24030</name>
</gene>
<reference evidence="4" key="1">
    <citation type="journal article" date="2019" name="Int. J. Syst. Evol. Microbiol.">
        <title>The Global Catalogue of Microorganisms (GCM) 10K type strain sequencing project: providing services to taxonomists for standard genome sequencing and annotation.</title>
        <authorList>
            <consortium name="The Broad Institute Genomics Platform"/>
            <consortium name="The Broad Institute Genome Sequencing Center for Infectious Disease"/>
            <person name="Wu L."/>
            <person name="Ma J."/>
        </authorList>
    </citation>
    <scope>NUCLEOTIDE SEQUENCE [LARGE SCALE GENOMIC DNA]</scope>
    <source>
        <strain evidence="4">CECT 7649</strain>
    </source>
</reference>
<dbReference type="Pfam" id="PF13328">
    <property type="entry name" value="HD_4"/>
    <property type="match status" value="2"/>
</dbReference>
<feature type="region of interest" description="Disordered" evidence="1">
    <location>
        <begin position="194"/>
        <end position="213"/>
    </location>
</feature>
<accession>A0ABW2PC37</accession>
<dbReference type="Gene3D" id="1.10.3210.10">
    <property type="entry name" value="Hypothetical protein af1432"/>
    <property type="match status" value="1"/>
</dbReference>
<name>A0ABW2PC37_9ACTN</name>
<dbReference type="SMART" id="SM00471">
    <property type="entry name" value="HDc"/>
    <property type="match status" value="1"/>
</dbReference>
<dbReference type="SUPFAM" id="SSF109604">
    <property type="entry name" value="HD-domain/PDEase-like"/>
    <property type="match status" value="1"/>
</dbReference>
<organism evidence="3 4">
    <name type="scientific">Sphaerisporangium rhizosphaerae</name>
    <dbReference type="NCBI Taxonomy" id="2269375"/>
    <lineage>
        <taxon>Bacteria</taxon>
        <taxon>Bacillati</taxon>
        <taxon>Actinomycetota</taxon>
        <taxon>Actinomycetes</taxon>
        <taxon>Streptosporangiales</taxon>
        <taxon>Streptosporangiaceae</taxon>
        <taxon>Sphaerisporangium</taxon>
    </lineage>
</organism>
<sequence length="360" mass="38747">MGVVTRRAPAEGARGAGAVLRAFREAPTGEHAELVERAYAVAAYWHRDQRRRSGDPYITHPVAVAVILAEAGMDHEVVCAALLHDVLEDTGCSEAELAGEFGAGVTGLLAVLRRLEDPAGPPDGWPTSTDTRVLMLKLADRLHNLRTLRFLSPAKQRLKSRQSLEVFVPVARRLGMADIEREIEELATATIAAQTAQTGHGEAVPGARPSADDQSGMRMSFGAISLGAALLPASARARWLVEWRGELHALPGGRARARFTAQLLAGMPRMALALRRTTPVPVRRLLERGARVVRWAIASDVRAWTLLAPPVGWVVVKTAATGLGDALAMLLSLPPVLQAGVRTLRSRLGVPHPRPSKDRC</sequence>
<dbReference type="PANTHER" id="PTHR21262">
    <property type="entry name" value="GUANOSINE-3',5'-BIS DIPHOSPHATE 3'-PYROPHOSPHOHYDROLASE"/>
    <property type="match status" value="1"/>
</dbReference>
<feature type="domain" description="HD/PDEase" evidence="2">
    <location>
        <begin position="53"/>
        <end position="154"/>
    </location>
</feature>
<protein>
    <submittedName>
        <fullName evidence="3">HD domain-containing protein</fullName>
    </submittedName>
</protein>
<evidence type="ECO:0000313" key="4">
    <source>
        <dbReference type="Proteomes" id="UP001596496"/>
    </source>
</evidence>
<keyword evidence="4" id="KW-1185">Reference proteome</keyword>
<evidence type="ECO:0000313" key="3">
    <source>
        <dbReference type="EMBL" id="MFC7385298.1"/>
    </source>
</evidence>
<dbReference type="InterPro" id="IPR003607">
    <property type="entry name" value="HD/PDEase_dom"/>
</dbReference>
<dbReference type="PANTHER" id="PTHR21262:SF31">
    <property type="entry name" value="GTP PYROPHOSPHOKINASE"/>
    <property type="match status" value="1"/>
</dbReference>
<dbReference type="RefSeq" id="WP_380829244.1">
    <property type="nucleotide sequence ID" value="NZ_JBHTCG010000017.1"/>
</dbReference>